<feature type="transmembrane region" description="Helical" evidence="1">
    <location>
        <begin position="84"/>
        <end position="110"/>
    </location>
</feature>
<dbReference type="EMBL" id="ALBS01000085">
    <property type="protein sequence ID" value="EJT50860.1"/>
    <property type="molecule type" value="Genomic_DNA"/>
</dbReference>
<evidence type="ECO:0000313" key="2">
    <source>
        <dbReference type="EMBL" id="EJT50860.1"/>
    </source>
</evidence>
<comment type="caution">
    <text evidence="2">The sequence shown here is derived from an EMBL/GenBank/DDBJ whole genome shotgun (WGS) entry which is preliminary data.</text>
</comment>
<sequence length="182" mass="19098">MTLSPRGLRNATDSICLVLSVATGAVSIAALHVAGSEERIMSGQFGALICGTTFGWASTALAVTGAKPQSRYTSLRTTTITRGVLLVIGIALAGYQSTIFDAYRVCSAYLSRYSGSSRFNGGGSDANCQLPLASGILAWLTVAAIVALTKRYGSTRSTWGASLLELPNTQRLPEEDKRSLSV</sequence>
<keyword evidence="1" id="KW-1133">Transmembrane helix</keyword>
<keyword evidence="1" id="KW-0472">Membrane</keyword>
<dbReference type="GeneID" id="25991480"/>
<name>J4UH40_TRIAS</name>
<dbReference type="HOGENOM" id="CLU_1483017_0_0_1"/>
<protein>
    <recommendedName>
        <fullName evidence="4">Transmembrane protein</fullName>
    </recommendedName>
</protein>
<dbReference type="AlphaFoldDB" id="J4UH40"/>
<proteinExistence type="predicted"/>
<evidence type="ECO:0000313" key="3">
    <source>
        <dbReference type="Proteomes" id="UP000002748"/>
    </source>
</evidence>
<dbReference type="VEuPathDB" id="FungiDB:A1Q1_07968"/>
<evidence type="ECO:0000256" key="1">
    <source>
        <dbReference type="SAM" id="Phobius"/>
    </source>
</evidence>
<accession>J4UH40</accession>
<evidence type="ECO:0008006" key="4">
    <source>
        <dbReference type="Google" id="ProtNLM"/>
    </source>
</evidence>
<gene>
    <name evidence="2" type="ORF">A1Q1_07968</name>
</gene>
<keyword evidence="1" id="KW-0812">Transmembrane</keyword>
<dbReference type="KEGG" id="tasa:A1Q1_07968"/>
<feature type="transmembrane region" description="Helical" evidence="1">
    <location>
        <begin position="130"/>
        <end position="149"/>
    </location>
</feature>
<organism evidence="2 3">
    <name type="scientific">Trichosporon asahii var. asahii (strain ATCC 90039 / CBS 2479 / JCM 2466 / KCTC 7840 / NBRC 103889/ NCYC 2677 / UAMH 7654)</name>
    <name type="common">Yeast</name>
    <dbReference type="NCBI Taxonomy" id="1186058"/>
    <lineage>
        <taxon>Eukaryota</taxon>
        <taxon>Fungi</taxon>
        <taxon>Dikarya</taxon>
        <taxon>Basidiomycota</taxon>
        <taxon>Agaricomycotina</taxon>
        <taxon>Tremellomycetes</taxon>
        <taxon>Trichosporonales</taxon>
        <taxon>Trichosporonaceae</taxon>
        <taxon>Trichosporon</taxon>
    </lineage>
</organism>
<feature type="transmembrane region" description="Helical" evidence="1">
    <location>
        <begin position="12"/>
        <end position="33"/>
    </location>
</feature>
<reference evidence="2 3" key="1">
    <citation type="journal article" date="2012" name="Eukaryot. Cell">
        <title>Draft genome sequence of CBS 2479, the standard type strain of Trichosporon asahii.</title>
        <authorList>
            <person name="Yang R.Y."/>
            <person name="Li H.T."/>
            <person name="Zhu H."/>
            <person name="Zhou G.P."/>
            <person name="Wang M."/>
            <person name="Wang L."/>
        </authorList>
    </citation>
    <scope>NUCLEOTIDE SEQUENCE [LARGE SCALE GENOMIC DNA]</scope>
    <source>
        <strain evidence="3">ATCC 90039 / CBS 2479 / JCM 2466 / KCTC 7840 / NCYC 2677 / UAMH 7654</strain>
    </source>
</reference>
<dbReference type="Proteomes" id="UP000002748">
    <property type="component" value="Unassembled WGS sequence"/>
</dbReference>
<dbReference type="RefSeq" id="XP_014181629.1">
    <property type="nucleotide sequence ID" value="XM_014326154.1"/>
</dbReference>
<feature type="transmembrane region" description="Helical" evidence="1">
    <location>
        <begin position="45"/>
        <end position="63"/>
    </location>
</feature>